<dbReference type="GO" id="GO:0006888">
    <property type="term" value="P:endoplasmic reticulum to Golgi vesicle-mediated transport"/>
    <property type="evidence" value="ECO:0007669"/>
    <property type="project" value="TreeGrafter"/>
</dbReference>
<dbReference type="InterPro" id="IPR001680">
    <property type="entry name" value="WD40_rpt"/>
</dbReference>
<sequence length="347" mass="40765">MRILQIIKKCIQTILFRVICYNKNSYSCPQYNFTLRKLIRKLKLKNLPLIMQIIDKNKLMVGISNGDAQIFDLTTIKLIKILVGHAYQILQMIPFADQYLITLCHNKEARIWNSRNFQLLFKVNHQIAVKNIFFSKDGQKVILIAYDGSIKVYKTQTGEFINQINHNQQQVYYCNFFQPIDQCLIGYSNKQENTILIWDITDQTNKVIFQRLQKRIKNAYFNSKNFDLVLVFTNSSQIIIYNLLTQAIKAEILGLQNQIVFLDFTKNNHLIICDSNNIVVYSDTGKFKQQLNTFIDIQIRYLKILANLNHVVNTKNEQNNIQNITQDEQINKSEIWLQTPSYFSAIR</sequence>
<gene>
    <name evidence="4" type="ORF">PSON_ATCC_30995.1.T1680072</name>
</gene>
<dbReference type="GO" id="GO:0006890">
    <property type="term" value="P:retrograde vesicle-mediated transport, Golgi to endoplasmic reticulum"/>
    <property type="evidence" value="ECO:0007669"/>
    <property type="project" value="TreeGrafter"/>
</dbReference>
<dbReference type="GO" id="GO:0006886">
    <property type="term" value="P:intracellular protein transport"/>
    <property type="evidence" value="ECO:0007669"/>
    <property type="project" value="TreeGrafter"/>
</dbReference>
<evidence type="ECO:0000313" key="4">
    <source>
        <dbReference type="EMBL" id="CAD8126571.1"/>
    </source>
</evidence>
<accession>A0A8S1RE70</accession>
<dbReference type="PANTHER" id="PTHR19876">
    <property type="entry name" value="COATOMER"/>
    <property type="match status" value="1"/>
</dbReference>
<dbReference type="Pfam" id="PF12894">
    <property type="entry name" value="ANAPC4_WD40"/>
    <property type="match status" value="1"/>
</dbReference>
<dbReference type="GO" id="GO:0006891">
    <property type="term" value="P:intra-Golgi vesicle-mediated transport"/>
    <property type="evidence" value="ECO:0007669"/>
    <property type="project" value="TreeGrafter"/>
</dbReference>
<dbReference type="EMBL" id="CAJJDN010000168">
    <property type="protein sequence ID" value="CAD8126571.1"/>
    <property type="molecule type" value="Genomic_DNA"/>
</dbReference>
<dbReference type="AlphaFoldDB" id="A0A8S1RE70"/>
<dbReference type="InterPro" id="IPR024977">
    <property type="entry name" value="Apc4-like_WD40_dom"/>
</dbReference>
<keyword evidence="1" id="KW-0853">WD repeat</keyword>
<evidence type="ECO:0000259" key="3">
    <source>
        <dbReference type="Pfam" id="PF12894"/>
    </source>
</evidence>
<dbReference type="GO" id="GO:0030126">
    <property type="term" value="C:COPI vesicle coat"/>
    <property type="evidence" value="ECO:0007669"/>
    <property type="project" value="TreeGrafter"/>
</dbReference>
<keyword evidence="5" id="KW-1185">Reference proteome</keyword>
<keyword evidence="2" id="KW-0677">Repeat</keyword>
<comment type="caution">
    <text evidence="4">The sequence shown here is derived from an EMBL/GenBank/DDBJ whole genome shotgun (WGS) entry which is preliminary data.</text>
</comment>
<evidence type="ECO:0000256" key="2">
    <source>
        <dbReference type="ARBA" id="ARBA00022737"/>
    </source>
</evidence>
<dbReference type="OrthoDB" id="308449at2759"/>
<evidence type="ECO:0000256" key="1">
    <source>
        <dbReference type="ARBA" id="ARBA00022574"/>
    </source>
</evidence>
<dbReference type="Proteomes" id="UP000692954">
    <property type="component" value="Unassembled WGS sequence"/>
</dbReference>
<organism evidence="4 5">
    <name type="scientific">Paramecium sonneborni</name>
    <dbReference type="NCBI Taxonomy" id="65129"/>
    <lineage>
        <taxon>Eukaryota</taxon>
        <taxon>Sar</taxon>
        <taxon>Alveolata</taxon>
        <taxon>Ciliophora</taxon>
        <taxon>Intramacronucleata</taxon>
        <taxon>Oligohymenophorea</taxon>
        <taxon>Peniculida</taxon>
        <taxon>Parameciidae</taxon>
        <taxon>Paramecium</taxon>
    </lineage>
</organism>
<dbReference type="SMART" id="SM00320">
    <property type="entry name" value="WD40"/>
    <property type="match status" value="4"/>
</dbReference>
<feature type="domain" description="Anaphase-promoting complex subunit 4-like WD40" evidence="3">
    <location>
        <begin position="100"/>
        <end position="174"/>
    </location>
</feature>
<dbReference type="InterPro" id="IPR050844">
    <property type="entry name" value="Coatomer_complex_subunit"/>
</dbReference>
<protein>
    <recommendedName>
        <fullName evidence="3">Anaphase-promoting complex subunit 4-like WD40 domain-containing protein</fullName>
    </recommendedName>
</protein>
<reference evidence="4" key="1">
    <citation type="submission" date="2021-01" db="EMBL/GenBank/DDBJ databases">
        <authorList>
            <consortium name="Genoscope - CEA"/>
            <person name="William W."/>
        </authorList>
    </citation>
    <scope>NUCLEOTIDE SEQUENCE</scope>
</reference>
<proteinExistence type="predicted"/>
<evidence type="ECO:0000313" key="5">
    <source>
        <dbReference type="Proteomes" id="UP000692954"/>
    </source>
</evidence>
<name>A0A8S1RE70_9CILI</name>